<comment type="caution">
    <text evidence="2">The sequence shown here is derived from an EMBL/GenBank/DDBJ whole genome shotgun (WGS) entry which is preliminary data.</text>
</comment>
<dbReference type="EMBL" id="AWWV01014247">
    <property type="protein sequence ID" value="OMO58138.1"/>
    <property type="molecule type" value="Genomic_DNA"/>
</dbReference>
<proteinExistence type="predicted"/>
<evidence type="ECO:0000256" key="1">
    <source>
        <dbReference type="SAM" id="MobiDB-lite"/>
    </source>
</evidence>
<dbReference type="AlphaFoldDB" id="A0A1R3GJ69"/>
<evidence type="ECO:0000313" key="2">
    <source>
        <dbReference type="EMBL" id="OMO58138.1"/>
    </source>
</evidence>
<feature type="region of interest" description="Disordered" evidence="1">
    <location>
        <begin position="37"/>
        <end position="73"/>
    </location>
</feature>
<accession>A0A1R3GJ69</accession>
<feature type="compositionally biased region" description="Polar residues" evidence="1">
    <location>
        <begin position="59"/>
        <end position="73"/>
    </location>
</feature>
<feature type="compositionally biased region" description="Polar residues" evidence="1">
    <location>
        <begin position="37"/>
        <end position="47"/>
    </location>
</feature>
<dbReference type="Proteomes" id="UP000188268">
    <property type="component" value="Unassembled WGS sequence"/>
</dbReference>
<reference evidence="2 3" key="1">
    <citation type="submission" date="2013-09" db="EMBL/GenBank/DDBJ databases">
        <title>Corchorus capsularis genome sequencing.</title>
        <authorList>
            <person name="Alam M."/>
            <person name="Haque M.S."/>
            <person name="Islam M.S."/>
            <person name="Emdad E.M."/>
            <person name="Islam M.M."/>
            <person name="Ahmed B."/>
            <person name="Halim A."/>
            <person name="Hossen Q.M.M."/>
            <person name="Hossain M.Z."/>
            <person name="Ahmed R."/>
            <person name="Khan M.M."/>
            <person name="Islam R."/>
            <person name="Rashid M.M."/>
            <person name="Khan S.A."/>
            <person name="Rahman M.S."/>
            <person name="Alam M."/>
        </authorList>
    </citation>
    <scope>NUCLEOTIDE SEQUENCE [LARGE SCALE GENOMIC DNA]</scope>
    <source>
        <strain evidence="3">cv. CVL-1</strain>
        <tissue evidence="2">Whole seedling</tissue>
    </source>
</reference>
<dbReference type="OrthoDB" id="1304790at2759"/>
<name>A0A1R3GJ69_COCAP</name>
<gene>
    <name evidence="2" type="ORF">CCACVL1_25563</name>
</gene>
<dbReference type="Gramene" id="OMO58138">
    <property type="protein sequence ID" value="OMO58138"/>
    <property type="gene ID" value="CCACVL1_25563"/>
</dbReference>
<organism evidence="2 3">
    <name type="scientific">Corchorus capsularis</name>
    <name type="common">Jute</name>
    <dbReference type="NCBI Taxonomy" id="210143"/>
    <lineage>
        <taxon>Eukaryota</taxon>
        <taxon>Viridiplantae</taxon>
        <taxon>Streptophyta</taxon>
        <taxon>Embryophyta</taxon>
        <taxon>Tracheophyta</taxon>
        <taxon>Spermatophyta</taxon>
        <taxon>Magnoliopsida</taxon>
        <taxon>eudicotyledons</taxon>
        <taxon>Gunneridae</taxon>
        <taxon>Pentapetalae</taxon>
        <taxon>rosids</taxon>
        <taxon>malvids</taxon>
        <taxon>Malvales</taxon>
        <taxon>Malvaceae</taxon>
        <taxon>Grewioideae</taxon>
        <taxon>Apeibeae</taxon>
        <taxon>Corchorus</taxon>
    </lineage>
</organism>
<sequence length="100" mass="11600">MANKLRSKFRTDPESRLDAGFSRISDDLKRTMETLFQRQETYSQGSPTDVPKSPLINMPQASNASTQDTTHSFTNHSKLECPRFNGDDFMSWLFRIENFF</sequence>
<protein>
    <submittedName>
        <fullName evidence="2">Uncharacterized protein</fullName>
    </submittedName>
</protein>
<evidence type="ECO:0000313" key="3">
    <source>
        <dbReference type="Proteomes" id="UP000188268"/>
    </source>
</evidence>
<keyword evidence="3" id="KW-1185">Reference proteome</keyword>